<dbReference type="Proteomes" id="UP000186922">
    <property type="component" value="Unassembled WGS sequence"/>
</dbReference>
<gene>
    <name evidence="4" type="primary">RvY_13738-1</name>
    <name evidence="4" type="synonym">RvY_13738.1</name>
    <name evidence="4" type="ORF">RvY_13738</name>
</gene>
<evidence type="ECO:0000313" key="4">
    <source>
        <dbReference type="EMBL" id="GAV03293.1"/>
    </source>
</evidence>
<evidence type="ECO:0000259" key="1">
    <source>
        <dbReference type="Pfam" id="PF14764"/>
    </source>
</evidence>
<feature type="domain" description="AP-5 complex subunit zeta-1 N-terminal TPR" evidence="2">
    <location>
        <begin position="10"/>
        <end position="267"/>
    </location>
</feature>
<dbReference type="PANTHER" id="PTHR46488:SF1">
    <property type="entry name" value="AP-5 COMPLEX SUBUNIT ZETA-1"/>
    <property type="match status" value="1"/>
</dbReference>
<dbReference type="InterPro" id="IPR055450">
    <property type="entry name" value="AP5Z1_ARM"/>
</dbReference>
<organism evidence="4 5">
    <name type="scientific">Ramazzottius varieornatus</name>
    <name type="common">Water bear</name>
    <name type="synonym">Tardigrade</name>
    <dbReference type="NCBI Taxonomy" id="947166"/>
    <lineage>
        <taxon>Eukaryota</taxon>
        <taxon>Metazoa</taxon>
        <taxon>Ecdysozoa</taxon>
        <taxon>Tardigrada</taxon>
        <taxon>Eutardigrada</taxon>
        <taxon>Parachela</taxon>
        <taxon>Hypsibioidea</taxon>
        <taxon>Ramazzottiidae</taxon>
        <taxon>Ramazzottius</taxon>
    </lineage>
</organism>
<dbReference type="Pfam" id="PF25154">
    <property type="entry name" value="TPR_AP5Z1_C"/>
    <property type="match status" value="1"/>
</dbReference>
<evidence type="ECO:0000313" key="5">
    <source>
        <dbReference type="Proteomes" id="UP000186922"/>
    </source>
</evidence>
<dbReference type="InterPro" id="IPR056856">
    <property type="entry name" value="TPR_AP5Z1_C"/>
</dbReference>
<dbReference type="InterPro" id="IPR056857">
    <property type="entry name" value="TPR_AP5Z1_N"/>
</dbReference>
<dbReference type="STRING" id="947166.A0A1D1VSY9"/>
<dbReference type="AlphaFoldDB" id="A0A1D1VSY9"/>
<sequence>MNSTFACHQLILKYRSRSLEEVNNGAHSISRLLSLSSNSTERQTEFLIVSLRDLFLGLQLGVFPSYASSFVSVLLSVLQDWKTIHPQVSTLVAGCLADIIAASDVKVPIQSLQALDNSRLPVLLHIMRAQVRGSRLEALSHEDCVELARNLNDTVAGIPTKKAVVAFLLSYLRIIPSYLMYQDCYDMLCYSMSNSLLNASVFEDRPENKKRSSKSVSLLSTTELDGSTPAHFFTVLCLAKHYSEDQQTNIESFAALYDLLLTLPSRQLMVAASAGEGPLSIPLATLRDRVQMDSVEEVALTYCLHVLKQAEVRPLKSSYDCGLQDAVISEAVRILDVLCRYKPAFVRKVFRSLVDLNDRAMRKVHDVMVLLTTFHFMLNHGHSANFELENMTHFMFCDLVPNSAITDSIFCSELLAKLNQSHKTVKSRTKIFSRYFPSLFKILAWNPRANLHLFLKLLPALITPTSAVEIFHLLLDLPCTSAALEISLVGERSYLVAVRQVAVAHPRDQRLRFVLEYFLRNETGRSHVLENIAEAHRMLREIAIHDRVIFCSTAVTALLSSYFGCVASSTKNQEIMKDLASSVLERMHSLYSSYSHPATPLIEDVMANGLALLFSRNRSLIVQIHSEICNYIVTNHFMSAKFLTSLVWCIGQHLPGDVAQTSPEVFDKFFGTIESLTYDVIKTQLTKGHGSLSDDWRMELFETCLQTMTKVGSMTHASTRRAVICLNNVVKKTREYPEEQRFLIVDQINSLIKLLELPSVSEIVMNLSISPEPEVLEAIRTLKSVAEEHQELMSGQSL</sequence>
<reference evidence="4 5" key="1">
    <citation type="journal article" date="2016" name="Nat. Commun.">
        <title>Extremotolerant tardigrade genome and improved radiotolerance of human cultured cells by tardigrade-unique protein.</title>
        <authorList>
            <person name="Hashimoto T."/>
            <person name="Horikawa D.D."/>
            <person name="Saito Y."/>
            <person name="Kuwahara H."/>
            <person name="Kozuka-Hata H."/>
            <person name="Shin-I T."/>
            <person name="Minakuchi Y."/>
            <person name="Ohishi K."/>
            <person name="Motoyama A."/>
            <person name="Aizu T."/>
            <person name="Enomoto A."/>
            <person name="Kondo K."/>
            <person name="Tanaka S."/>
            <person name="Hara Y."/>
            <person name="Koshikawa S."/>
            <person name="Sagara H."/>
            <person name="Miura T."/>
            <person name="Yokobori S."/>
            <person name="Miyagawa K."/>
            <person name="Suzuki Y."/>
            <person name="Kubo T."/>
            <person name="Oyama M."/>
            <person name="Kohara Y."/>
            <person name="Fujiyama A."/>
            <person name="Arakawa K."/>
            <person name="Katayama T."/>
            <person name="Toyoda A."/>
            <person name="Kunieda T."/>
        </authorList>
    </citation>
    <scope>NUCLEOTIDE SEQUENCE [LARGE SCALE GENOMIC DNA]</scope>
    <source>
        <strain evidence="4 5">YOKOZUNA-1</strain>
    </source>
</reference>
<feature type="domain" description="AP-5 complex subunit zeta-1 ARM repeats" evidence="1">
    <location>
        <begin position="323"/>
        <end position="441"/>
    </location>
</feature>
<dbReference type="GO" id="GO:0044599">
    <property type="term" value="C:AP-5 adaptor complex"/>
    <property type="evidence" value="ECO:0007669"/>
    <property type="project" value="InterPro"/>
</dbReference>
<accession>A0A1D1VSY9</accession>
<dbReference type="Pfam" id="PF25153">
    <property type="entry name" value="TPR_AP5Z1"/>
    <property type="match status" value="1"/>
</dbReference>
<dbReference type="OrthoDB" id="744564at2759"/>
<proteinExistence type="predicted"/>
<dbReference type="InterPro" id="IPR028222">
    <property type="entry name" value="AP5Z1"/>
</dbReference>
<dbReference type="Pfam" id="PF14764">
    <property type="entry name" value="SPG48"/>
    <property type="match status" value="1"/>
</dbReference>
<dbReference type="EMBL" id="BDGG01000009">
    <property type="protein sequence ID" value="GAV03293.1"/>
    <property type="molecule type" value="Genomic_DNA"/>
</dbReference>
<feature type="domain" description="AP-5 complex subunit zeta-1 C-terminal TPR" evidence="3">
    <location>
        <begin position="454"/>
        <end position="766"/>
    </location>
</feature>
<evidence type="ECO:0000259" key="3">
    <source>
        <dbReference type="Pfam" id="PF25154"/>
    </source>
</evidence>
<keyword evidence="5" id="KW-1185">Reference proteome</keyword>
<name>A0A1D1VSY9_RAMVA</name>
<dbReference type="PANTHER" id="PTHR46488">
    <property type="entry name" value="AP-5 COMPLEX SUBUNIT ZETA-1"/>
    <property type="match status" value="1"/>
</dbReference>
<comment type="caution">
    <text evidence="4">The sequence shown here is derived from an EMBL/GenBank/DDBJ whole genome shotgun (WGS) entry which is preliminary data.</text>
</comment>
<protein>
    <submittedName>
        <fullName evidence="4">Uncharacterized protein</fullName>
    </submittedName>
</protein>
<evidence type="ECO:0000259" key="2">
    <source>
        <dbReference type="Pfam" id="PF25153"/>
    </source>
</evidence>